<reference evidence="1" key="7">
    <citation type="journal article" date="2005" name="Science">
        <title>The Transcriptional Landscape of the Mammalian Genome.</title>
        <authorList>
            <consortium name="The FANTOM Consortium"/>
            <consortium name="Riken Genome Exploration Research Group and Genome Science Group (Genome Network Project Core Group)"/>
        </authorList>
    </citation>
    <scope>NUCLEOTIDE SEQUENCE</scope>
    <source>
        <strain evidence="1">C57BL/6J</strain>
        <tissue evidence="1">Testis</tissue>
    </source>
</reference>
<protein>
    <submittedName>
        <fullName evidence="1">Uncharacterized protein</fullName>
    </submittedName>
</protein>
<reference evidence="1" key="2">
    <citation type="journal article" date="2000" name="Genome Res.">
        <title>Normalization and subtraction of cap-trapper-selected cDNAs to prepare full-length cDNA libraries for rapid discovery of new genes.</title>
        <authorList>
            <person name="Carninci P."/>
            <person name="Shibata Y."/>
            <person name="Hayatsu N."/>
            <person name="Sugahara Y."/>
            <person name="Shibata K."/>
            <person name="Itoh M."/>
            <person name="Konno H."/>
            <person name="Okazaki Y."/>
            <person name="Muramatsu M."/>
            <person name="Hayashizaki Y."/>
        </authorList>
    </citation>
    <scope>NUCLEOTIDE SEQUENCE</scope>
    <source>
        <strain evidence="1">C57BL/6J</strain>
        <tissue evidence="1">Testis</tissue>
    </source>
</reference>
<dbReference type="AGR" id="MGI:1921316"/>
<reference evidence="1" key="6">
    <citation type="journal article" date="2002" name="Nature">
        <title>Analysis of the mouse transcriptome based on functional annotation of 60,770 full-length cDNAs.</title>
        <authorList>
            <consortium name="The FANTOM Consortium and the RIKEN Genome Exploration Research Group Phase I and II Team"/>
        </authorList>
    </citation>
    <scope>NUCLEOTIDE SEQUENCE</scope>
    <source>
        <strain evidence="1">C57BL/6J</strain>
        <tissue evidence="1">Testis</tissue>
    </source>
</reference>
<accession>Q9D4B5</accession>
<gene>
    <name evidence="2" type="primary">4933404G15Rik</name>
</gene>
<proteinExistence type="evidence at transcript level"/>
<reference evidence="1" key="1">
    <citation type="journal article" date="1999" name="Methods Enzymol.">
        <title>High-efficiency full-length cDNA cloning.</title>
        <authorList>
            <person name="Carninci P."/>
            <person name="Hayashizaki Y."/>
        </authorList>
    </citation>
    <scope>NUCLEOTIDE SEQUENCE</scope>
    <source>
        <strain evidence="1">C57BL/6J</strain>
        <tissue evidence="1">Testis</tissue>
    </source>
</reference>
<evidence type="ECO:0000313" key="1">
    <source>
        <dbReference type="EMBL" id="BAB30360.1"/>
    </source>
</evidence>
<dbReference type="EMBL" id="AK016649">
    <property type="protein sequence ID" value="BAB30360.1"/>
    <property type="molecule type" value="mRNA"/>
</dbReference>
<reference evidence="1" key="3">
    <citation type="journal article" date="2000" name="Genome Res.">
        <title>RIKEN integrated sequence analysis (RISA) system--384-format sequencing pipeline with 384 multicapillary sequencer.</title>
        <authorList>
            <person name="Shibata K."/>
            <person name="Itoh M."/>
            <person name="Aizawa K."/>
            <person name="Nagaoka S."/>
            <person name="Sasaki N."/>
            <person name="Carninci P."/>
            <person name="Konno H."/>
            <person name="Akiyama J."/>
            <person name="Nishi K."/>
            <person name="Kitsunai T."/>
            <person name="Tashiro H."/>
            <person name="Itoh M."/>
            <person name="Sumi N."/>
            <person name="Ishii Y."/>
            <person name="Nakamura S."/>
            <person name="Hazama M."/>
            <person name="Nishine T."/>
            <person name="Harada A."/>
            <person name="Yamamoto R."/>
            <person name="Matsumoto H."/>
            <person name="Sakaguchi S."/>
            <person name="Ikegami T."/>
            <person name="Kashiwagi K."/>
            <person name="Fujiwake S."/>
            <person name="Inoue K."/>
            <person name="Togawa Y."/>
            <person name="Izawa M."/>
            <person name="Ohara E."/>
            <person name="Watahiki M."/>
            <person name="Yoneda Y."/>
            <person name="Ishikawa T."/>
            <person name="Ozawa K."/>
            <person name="Tanaka T."/>
            <person name="Matsuura S."/>
            <person name="Kawai J."/>
            <person name="Okazaki Y."/>
            <person name="Muramatsu M."/>
            <person name="Inoue Y."/>
            <person name="Kira A."/>
            <person name="Hayashizaki Y."/>
        </authorList>
    </citation>
    <scope>NUCLEOTIDE SEQUENCE</scope>
    <source>
        <strain evidence="1">C57BL/6J</strain>
        <tissue evidence="1">Testis</tissue>
    </source>
</reference>
<reference evidence="1" key="4">
    <citation type="submission" date="2000-07" db="EMBL/GenBank/DDBJ databases">
        <authorList>
            <person name="Adachi J."/>
            <person name="Aizawa K."/>
            <person name="Akahira S."/>
            <person name="Akimura T."/>
            <person name="Arai A."/>
            <person name="Aono H."/>
            <person name="Arakawa T."/>
            <person name="Bono H."/>
            <person name="Carninci P."/>
            <person name="Fukuda S."/>
            <person name="Fukunishi Y."/>
            <person name="Furuno M."/>
            <person name="Hanagaki T."/>
            <person name="Hara A."/>
            <person name="Hayatsu N."/>
            <person name="Hiramoto K."/>
            <person name="Hiraoka T."/>
            <person name="Hori F."/>
            <person name="Imotani K."/>
            <person name="Ishii Y."/>
            <person name="Itoh M."/>
            <person name="Izawa M."/>
            <person name="Kasukawa T."/>
            <person name="Kato H."/>
            <person name="Kawai J."/>
            <person name="Kojima Y."/>
            <person name="Konno H."/>
            <person name="Kouda M."/>
            <person name="Koya S."/>
            <person name="Kurihara C."/>
            <person name="Matsuyama T."/>
            <person name="Miyazaki A."/>
            <person name="Nishi K."/>
            <person name="Nomura K."/>
            <person name="Numazaki R."/>
            <person name="Ohno M."/>
            <person name="Okazaki Y."/>
            <person name="Okido T."/>
            <person name="Owa C."/>
            <person name="Saito H."/>
            <person name="Saito R."/>
            <person name="Sakai C."/>
            <person name="Sakai K."/>
            <person name="Sano H."/>
            <person name="Sasaki D."/>
            <person name="Shibata K."/>
            <person name="Shibata Y."/>
            <person name="Shinagawa A."/>
            <person name="Shiraki T."/>
            <person name="Sogabe Y."/>
            <person name="Suzuki H."/>
            <person name="Tagami M."/>
            <person name="Tagawa A."/>
            <person name="Takahashi F."/>
            <person name="Tanaka T."/>
            <person name="Tejima Y."/>
            <person name="Toya T."/>
            <person name="Yamamura T."/>
            <person name="Yasunishi A."/>
            <person name="Yoshida K."/>
            <person name="Yoshino M."/>
            <person name="Muramatsu M."/>
            <person name="Hayashizaki Y."/>
        </authorList>
    </citation>
    <scope>NUCLEOTIDE SEQUENCE</scope>
    <source>
        <strain evidence="1">C57BL/6J</strain>
        <tissue evidence="1">Testis</tissue>
    </source>
</reference>
<dbReference type="MGI" id="MGI:1921316">
    <property type="gene designation" value="4933404G15Rik"/>
</dbReference>
<reference evidence="1" key="5">
    <citation type="journal article" date="2001" name="Nature">
        <title>Functional annotation of a full-length mouse cDNA collection.</title>
        <authorList>
            <consortium name="The RIKEN Genome Exploration Research Group Phase II Team and the FANTOM Consortium"/>
        </authorList>
    </citation>
    <scope>NUCLEOTIDE SEQUENCE</scope>
    <source>
        <strain evidence="1">C57BL/6J</strain>
        <tissue evidence="1">Testis</tissue>
    </source>
</reference>
<dbReference type="AlphaFoldDB" id="Q9D4B5"/>
<reference evidence="1" key="8">
    <citation type="journal article" date="2005" name="Science">
        <title>Antisense Transcription in the Mammalian Transcriptome.</title>
        <authorList>
            <consortium name="RIKEN Genome Exploration Research Group and Genome Science Group (Genome Network Project Core Group) and the FANTOM Consortium"/>
        </authorList>
    </citation>
    <scope>NUCLEOTIDE SEQUENCE</scope>
    <source>
        <strain evidence="1">C57BL/6J</strain>
        <tissue evidence="1">Testis</tissue>
    </source>
</reference>
<name>Q9D4B5_MOUSE</name>
<organism evidence="1">
    <name type="scientific">Mus musculus</name>
    <name type="common">Mouse</name>
    <dbReference type="NCBI Taxonomy" id="10090"/>
    <lineage>
        <taxon>Eukaryota</taxon>
        <taxon>Metazoa</taxon>
        <taxon>Chordata</taxon>
        <taxon>Craniata</taxon>
        <taxon>Vertebrata</taxon>
        <taxon>Euteleostomi</taxon>
        <taxon>Mammalia</taxon>
        <taxon>Eutheria</taxon>
        <taxon>Euarchontoglires</taxon>
        <taxon>Glires</taxon>
        <taxon>Rodentia</taxon>
        <taxon>Myomorpha</taxon>
        <taxon>Muroidea</taxon>
        <taxon>Muridae</taxon>
        <taxon>Murinae</taxon>
        <taxon>Mus</taxon>
        <taxon>Mus</taxon>
    </lineage>
</organism>
<evidence type="ECO:0000313" key="2">
    <source>
        <dbReference type="MGI" id="MGI:1921316"/>
    </source>
</evidence>
<sequence>MADKFSWAHLSDANLLSASSETCTDLSDANLPSAFSETGWSISSLVNTICSLSHMAVENLDRARTTHFRDTLAKNDILFKKKSHYHPGQIVQLQKRHSVKSPACRIILPPFPLKRRWSELALPTFMVASKNGNIVQQDDYVNIVNINATETDATDLFAKTSKGIKKEAEIEETGITISFSLTPLDVLSFLEDTTSKQKPGCSILELTSTRAVSRSTYNPEQEQEQEQQKAMEVGEETYYSPILGGFSVFPLEVEDTEHPGLIIGPRPVVPKPQACVRPGTAELLQGNQARRGSVYNLLLPVRHLHQPGLHLCNPISYRV</sequence>